<name>A0ABW1LZN9_9ACTN</name>
<evidence type="ECO:0000313" key="2">
    <source>
        <dbReference type="Proteomes" id="UP001596242"/>
    </source>
</evidence>
<reference evidence="2" key="1">
    <citation type="journal article" date="2019" name="Int. J. Syst. Evol. Microbiol.">
        <title>The Global Catalogue of Microorganisms (GCM) 10K type strain sequencing project: providing services to taxonomists for standard genome sequencing and annotation.</title>
        <authorList>
            <consortium name="The Broad Institute Genomics Platform"/>
            <consortium name="The Broad Institute Genome Sequencing Center for Infectious Disease"/>
            <person name="Wu L."/>
            <person name="Ma J."/>
        </authorList>
    </citation>
    <scope>NUCLEOTIDE SEQUENCE [LARGE SCALE GENOMIC DNA]</scope>
    <source>
        <strain evidence="2">JCM 12763</strain>
    </source>
</reference>
<accession>A0ABW1LZN9</accession>
<dbReference type="Proteomes" id="UP001596242">
    <property type="component" value="Unassembled WGS sequence"/>
</dbReference>
<evidence type="ECO:0000313" key="1">
    <source>
        <dbReference type="EMBL" id="MFC6056257.1"/>
    </source>
</evidence>
<keyword evidence="2" id="KW-1185">Reference proteome</keyword>
<gene>
    <name evidence="1" type="ORF">ACFP50_12515</name>
</gene>
<dbReference type="RefSeq" id="WP_386396199.1">
    <property type="nucleotide sequence ID" value="NZ_JBHSPT010000029.1"/>
</dbReference>
<sequence>MPPATRERVRASTEQLIAAFADADQRYLLGEVADRDSALRDLSRLVAGALRHSCRARYRRDSLVIVDARLLADVPSPTRPVP</sequence>
<comment type="caution">
    <text evidence="1">The sequence shown here is derived from an EMBL/GenBank/DDBJ whole genome shotgun (WGS) entry which is preliminary data.</text>
</comment>
<proteinExistence type="predicted"/>
<organism evidence="1 2">
    <name type="scientific">Streptomyces pratens</name>
    <dbReference type="NCBI Taxonomy" id="887456"/>
    <lineage>
        <taxon>Bacteria</taxon>
        <taxon>Bacillati</taxon>
        <taxon>Actinomycetota</taxon>
        <taxon>Actinomycetes</taxon>
        <taxon>Kitasatosporales</taxon>
        <taxon>Streptomycetaceae</taxon>
        <taxon>Streptomyces</taxon>
    </lineage>
</organism>
<dbReference type="EMBL" id="JBHSPT010000029">
    <property type="protein sequence ID" value="MFC6056257.1"/>
    <property type="molecule type" value="Genomic_DNA"/>
</dbReference>
<protein>
    <submittedName>
        <fullName evidence="1">Uncharacterized protein</fullName>
    </submittedName>
</protein>